<dbReference type="GO" id="GO:0016592">
    <property type="term" value="C:mediator complex"/>
    <property type="evidence" value="ECO:0007669"/>
    <property type="project" value="InterPro"/>
</dbReference>
<dbReference type="Pfam" id="PF09748">
    <property type="entry name" value="Med10"/>
    <property type="match status" value="1"/>
</dbReference>
<dbReference type="EMBL" id="ML975150">
    <property type="protein sequence ID" value="KAF1816453.1"/>
    <property type="molecule type" value="Genomic_DNA"/>
</dbReference>
<dbReference type="RefSeq" id="XP_033538084.1">
    <property type="nucleotide sequence ID" value="XM_033675970.1"/>
</dbReference>
<evidence type="ECO:0000256" key="3">
    <source>
        <dbReference type="ARBA" id="ARBA00023015"/>
    </source>
</evidence>
<evidence type="ECO:0000256" key="6">
    <source>
        <dbReference type="RuleBase" id="RU364146"/>
    </source>
</evidence>
<evidence type="ECO:0000313" key="7">
    <source>
        <dbReference type="EMBL" id="KAF1816453.1"/>
    </source>
</evidence>
<protein>
    <recommendedName>
        <fullName evidence="6">Mediator of RNA polymerase II transcription subunit 10</fullName>
    </recommendedName>
    <alternativeName>
        <fullName evidence="6">Mediator complex subunit 10</fullName>
    </alternativeName>
</protein>
<dbReference type="InterPro" id="IPR019145">
    <property type="entry name" value="Mediator_Med10"/>
</dbReference>
<feature type="non-terminal residue" evidence="7">
    <location>
        <position position="1"/>
    </location>
</feature>
<evidence type="ECO:0000313" key="9">
    <source>
        <dbReference type="RefSeq" id="XP_033538084.1"/>
    </source>
</evidence>
<dbReference type="Proteomes" id="UP000504638">
    <property type="component" value="Unplaced"/>
</dbReference>
<comment type="subcellular location">
    <subcellularLocation>
        <location evidence="1 6">Nucleus</location>
    </subcellularLocation>
</comment>
<accession>A0A6G1GEH5</accession>
<keyword evidence="8" id="KW-1185">Reference proteome</keyword>
<keyword evidence="3 6" id="KW-0805">Transcription regulation</keyword>
<name>A0A6G1GEH5_9PEZI</name>
<sequence length="139" mass="15504">LTTPPDQMRAVVQELYQLIVCTGAHEGQVTIDTMQRHITHLLTHLLQLSRTAPTVTVQLPPEVIDYVQSGRNPDIYTREFVELAQRMNQTLKGRSDAYARFRDILAREVVGAMPELERGAGRVVVGTGGYWSATRTAEG</sequence>
<keyword evidence="4 6" id="KW-0804">Transcription</keyword>
<evidence type="ECO:0000313" key="8">
    <source>
        <dbReference type="Proteomes" id="UP000504638"/>
    </source>
</evidence>
<reference evidence="9" key="3">
    <citation type="submission" date="2025-04" db="UniProtKB">
        <authorList>
            <consortium name="RefSeq"/>
        </authorList>
    </citation>
    <scope>IDENTIFICATION</scope>
    <source>
        <strain evidence="9">CBS 781.70</strain>
    </source>
</reference>
<comment type="function">
    <text evidence="6">Component of the Mediator complex, a coactivator involved in the regulated transcription of nearly all RNA polymerase II-dependent genes. Mediator functions as a bridge to convey information from gene-specific regulatory proteins to the basal RNA polymerase II transcription machinery. Mediator is recruited to promoters by direct interactions with regulatory proteins and serves as a scaffold for the assembly of a functional preinitiation complex with RNA polymerase II and the general transcription factors.</text>
</comment>
<dbReference type="AlphaFoldDB" id="A0A6G1GEH5"/>
<evidence type="ECO:0000256" key="2">
    <source>
        <dbReference type="ARBA" id="ARBA00005389"/>
    </source>
</evidence>
<evidence type="ECO:0000256" key="5">
    <source>
        <dbReference type="ARBA" id="ARBA00023242"/>
    </source>
</evidence>
<reference evidence="7 9" key="1">
    <citation type="submission" date="2020-01" db="EMBL/GenBank/DDBJ databases">
        <authorList>
            <consortium name="DOE Joint Genome Institute"/>
            <person name="Haridas S."/>
            <person name="Albert R."/>
            <person name="Binder M."/>
            <person name="Bloem J."/>
            <person name="Labutti K."/>
            <person name="Salamov A."/>
            <person name="Andreopoulos B."/>
            <person name="Baker S.E."/>
            <person name="Barry K."/>
            <person name="Bills G."/>
            <person name="Bluhm B.H."/>
            <person name="Cannon C."/>
            <person name="Castanera R."/>
            <person name="Culley D.E."/>
            <person name="Daum C."/>
            <person name="Ezra D."/>
            <person name="Gonzalez J.B."/>
            <person name="Henrissat B."/>
            <person name="Kuo A."/>
            <person name="Liang C."/>
            <person name="Lipzen A."/>
            <person name="Lutzoni F."/>
            <person name="Magnuson J."/>
            <person name="Mondo S."/>
            <person name="Nolan M."/>
            <person name="Ohm R."/>
            <person name="Pangilinan J."/>
            <person name="Park H.-J."/>
            <person name="Ramirez L."/>
            <person name="Alfaro M."/>
            <person name="Sun H."/>
            <person name="Tritt A."/>
            <person name="Yoshinaga Y."/>
            <person name="Zwiers L.-H."/>
            <person name="Turgeon B.G."/>
            <person name="Goodwin S.B."/>
            <person name="Spatafora J.W."/>
            <person name="Crous P.W."/>
            <person name="Grigoriev I.V."/>
        </authorList>
    </citation>
    <scope>NUCLEOTIDE SEQUENCE</scope>
    <source>
        <strain evidence="7 9">CBS 781.70</strain>
    </source>
</reference>
<evidence type="ECO:0000256" key="1">
    <source>
        <dbReference type="ARBA" id="ARBA00004123"/>
    </source>
</evidence>
<dbReference type="OrthoDB" id="337270at2759"/>
<evidence type="ECO:0000256" key="4">
    <source>
        <dbReference type="ARBA" id="ARBA00023163"/>
    </source>
</evidence>
<keyword evidence="6" id="KW-0010">Activator</keyword>
<dbReference type="GO" id="GO:0003712">
    <property type="term" value="F:transcription coregulator activity"/>
    <property type="evidence" value="ECO:0007669"/>
    <property type="project" value="InterPro"/>
</dbReference>
<organism evidence="7">
    <name type="scientific">Eremomyces bilateralis CBS 781.70</name>
    <dbReference type="NCBI Taxonomy" id="1392243"/>
    <lineage>
        <taxon>Eukaryota</taxon>
        <taxon>Fungi</taxon>
        <taxon>Dikarya</taxon>
        <taxon>Ascomycota</taxon>
        <taxon>Pezizomycotina</taxon>
        <taxon>Dothideomycetes</taxon>
        <taxon>Dothideomycetes incertae sedis</taxon>
        <taxon>Eremomycetales</taxon>
        <taxon>Eremomycetaceae</taxon>
        <taxon>Eremomyces</taxon>
    </lineage>
</organism>
<proteinExistence type="inferred from homology"/>
<comment type="subunit">
    <text evidence="6">Component of the Mediator complex.</text>
</comment>
<reference evidence="9" key="2">
    <citation type="submission" date="2020-04" db="EMBL/GenBank/DDBJ databases">
        <authorList>
            <consortium name="NCBI Genome Project"/>
        </authorList>
    </citation>
    <scope>NUCLEOTIDE SEQUENCE</scope>
    <source>
        <strain evidence="9">CBS 781.70</strain>
    </source>
</reference>
<comment type="similarity">
    <text evidence="2 6">Belongs to the Mediator complex subunit 10 family.</text>
</comment>
<keyword evidence="5 6" id="KW-0539">Nucleus</keyword>
<dbReference type="GO" id="GO:0006357">
    <property type="term" value="P:regulation of transcription by RNA polymerase II"/>
    <property type="evidence" value="ECO:0007669"/>
    <property type="project" value="InterPro"/>
</dbReference>
<gene>
    <name evidence="6" type="primary">MED10</name>
    <name evidence="7 9" type="ORF">P152DRAFT_389179</name>
</gene>